<feature type="compositionally biased region" description="Basic and acidic residues" evidence="12">
    <location>
        <begin position="241"/>
        <end position="261"/>
    </location>
</feature>
<feature type="compositionally biased region" description="Basic residues" evidence="12">
    <location>
        <begin position="273"/>
        <end position="286"/>
    </location>
</feature>
<dbReference type="SUPFAM" id="SSF50249">
    <property type="entry name" value="Nucleic acid-binding proteins"/>
    <property type="match status" value="1"/>
</dbReference>
<evidence type="ECO:0000256" key="2">
    <source>
        <dbReference type="ARBA" id="ARBA00022741"/>
    </source>
</evidence>
<dbReference type="SUPFAM" id="SSF52540">
    <property type="entry name" value="P-loop containing nucleoside triphosphate hydrolases"/>
    <property type="match status" value="1"/>
</dbReference>
<feature type="domain" description="Rho RNA-BD" evidence="13">
    <location>
        <begin position="304"/>
        <end position="379"/>
    </location>
</feature>
<dbReference type="CDD" id="cd04459">
    <property type="entry name" value="Rho_CSD"/>
    <property type="match status" value="1"/>
</dbReference>
<dbReference type="SUPFAM" id="SSF68912">
    <property type="entry name" value="Rho N-terminal domain-like"/>
    <property type="match status" value="1"/>
</dbReference>
<protein>
    <recommendedName>
        <fullName evidence="9 10">Transcription termination factor Rho</fullName>
        <ecNumber evidence="9 10">3.6.4.-</ecNumber>
    </recommendedName>
    <alternativeName>
        <fullName evidence="9">ATP-dependent helicase Rho</fullName>
    </alternativeName>
</protein>
<feature type="compositionally biased region" description="Low complexity" evidence="12">
    <location>
        <begin position="75"/>
        <end position="94"/>
    </location>
</feature>
<proteinExistence type="inferred from homology"/>
<dbReference type="Pfam" id="PF07497">
    <property type="entry name" value="Rho_RNA_bind"/>
    <property type="match status" value="1"/>
</dbReference>
<dbReference type="InterPro" id="IPR004665">
    <property type="entry name" value="Term_rho"/>
</dbReference>
<feature type="compositionally biased region" description="Low complexity" evidence="12">
    <location>
        <begin position="120"/>
        <end position="130"/>
    </location>
</feature>
<dbReference type="InterPro" id="IPR027417">
    <property type="entry name" value="P-loop_NTPase"/>
</dbReference>
<keyword evidence="15" id="KW-1185">Reference proteome</keyword>
<evidence type="ECO:0000256" key="11">
    <source>
        <dbReference type="PROSITE-ProRule" id="PRU01203"/>
    </source>
</evidence>
<dbReference type="SMART" id="SM00382">
    <property type="entry name" value="AAA"/>
    <property type="match status" value="1"/>
</dbReference>
<evidence type="ECO:0000256" key="1">
    <source>
        <dbReference type="ARBA" id="ARBA00022472"/>
    </source>
</evidence>
<dbReference type="RefSeq" id="WP_086770600.1">
    <property type="nucleotide sequence ID" value="NZ_JBJVMW010000002.1"/>
</dbReference>
<organism evidence="14 15">
    <name type="scientific">Streptomyces galilaeus</name>
    <dbReference type="NCBI Taxonomy" id="33899"/>
    <lineage>
        <taxon>Bacteria</taxon>
        <taxon>Bacillati</taxon>
        <taxon>Actinomycetota</taxon>
        <taxon>Actinomycetes</taxon>
        <taxon>Kitasatosporales</taxon>
        <taxon>Streptomycetaceae</taxon>
        <taxon>Streptomyces</taxon>
    </lineage>
</organism>
<comment type="caution">
    <text evidence="9">Lacks conserved residue(s) required for the propagation of feature annotation.</text>
</comment>
<dbReference type="InterPro" id="IPR011113">
    <property type="entry name" value="Rho_RNA-bd"/>
</dbReference>
<feature type="compositionally biased region" description="Basic and acidic residues" evidence="12">
    <location>
        <begin position="108"/>
        <end position="119"/>
    </location>
</feature>
<evidence type="ECO:0000256" key="9">
    <source>
        <dbReference type="HAMAP-Rule" id="MF_01884"/>
    </source>
</evidence>
<keyword evidence="3 9" id="KW-0378">Hydrolase</keyword>
<sequence>MSDTTDLMGARVEETAAAPSTDASAPAAGAGSRRRRGTGLDGMVLAELQQVASGLGIRGTARMRKSQLIEVIKEAQAGSGAPAAKAATAPAGDATETKPKRRATSKARTGDEAAEKKADAAPAEAPAEKAVAQQQIEIPGQPASNDAPVERRRRRATADAGSPETVTAEAKSAPKAEAAAVATQTEQAQPQGDARTDADGAEGRRRDRRERGRDRDRRGKGDDQQGQGGQRQQQGQQSGGRQDRQDRPERQDRQDRQRDNGPQDDDDFEGGRRGRRGRYRDRRGRRGRDEIGTVEPQVADDDVLIPVAGILDILDNYAFIRTSGYLPGPNDVYVSLAQVRKNGLRKGDHVTGAVRQPKEGERREKFNALVRLDSVNGMAPEHGRGRPEFNKLTPLYPQDRLRLETDPGVLTTRIIDLVSPIGKGQRGLIVAPPKTGKTMIMQAIANAITHNNPECHLMVVLVDERPEEVTDMQRSVKGEVISSTFDRPAEDHTTVAELAIERAKRLVELGHDVVVLLDSITRLGRAYNLAAPASGRILSGGVDSTALYPPKRFFGAARNIEDGGSLTILATALVDTGSRMDEVIFEEFKGTGNMELKLDRKLADKRIFPAVDVDASGTRKEEILLAPDELGVVWKLRRVLHALDQQQAVELLLDKMKQTKSNAEFLMQIQKTTPGNGD</sequence>
<comment type="function">
    <text evidence="9">Facilitates transcription termination by a mechanism that involves Rho binding to the nascent RNA, activation of Rho's RNA-dependent ATPase activity, and release of the mRNA from the DNA template.</text>
</comment>
<keyword evidence="2 9" id="KW-0547">Nucleotide-binding</keyword>
<feature type="region of interest" description="Disordered" evidence="12">
    <location>
        <begin position="74"/>
        <end position="293"/>
    </location>
</feature>
<evidence type="ECO:0000256" key="6">
    <source>
        <dbReference type="ARBA" id="ARBA00022884"/>
    </source>
</evidence>
<dbReference type="InterPro" id="IPR011129">
    <property type="entry name" value="CSD"/>
</dbReference>
<evidence type="ECO:0000313" key="15">
    <source>
        <dbReference type="Proteomes" id="UP001631993"/>
    </source>
</evidence>
<dbReference type="InterPro" id="IPR003593">
    <property type="entry name" value="AAA+_ATPase"/>
</dbReference>
<dbReference type="HAMAP" id="MF_01884">
    <property type="entry name" value="Rho"/>
    <property type="match status" value="1"/>
</dbReference>
<dbReference type="InterPro" id="IPR000194">
    <property type="entry name" value="ATPase_F1/V1/A1_a/bsu_nucl-bd"/>
</dbReference>
<comment type="similarity">
    <text evidence="9 11">Belongs to the Rho family.</text>
</comment>
<dbReference type="Pfam" id="PF00006">
    <property type="entry name" value="ATP-synt_ab"/>
    <property type="match status" value="1"/>
</dbReference>
<feature type="compositionally biased region" description="Basic and acidic residues" evidence="12">
    <location>
        <begin position="194"/>
        <end position="223"/>
    </location>
</feature>
<keyword evidence="7 9" id="KW-0805">Transcription regulation</keyword>
<feature type="compositionally biased region" description="Low complexity" evidence="12">
    <location>
        <begin position="167"/>
        <end position="193"/>
    </location>
</feature>
<feature type="compositionally biased region" description="Low complexity" evidence="12">
    <location>
        <begin position="230"/>
        <end position="240"/>
    </location>
</feature>
<accession>A0ABW9IE99</accession>
<dbReference type="InterPro" id="IPR011112">
    <property type="entry name" value="Rho-like_N"/>
</dbReference>
<feature type="compositionally biased region" description="Low complexity" evidence="12">
    <location>
        <begin position="15"/>
        <end position="31"/>
    </location>
</feature>
<dbReference type="InterPro" id="IPR041703">
    <property type="entry name" value="Rho_factor_ATP-bd"/>
</dbReference>
<keyword evidence="6 9" id="KW-0694">RNA-binding</keyword>
<comment type="subunit">
    <text evidence="9">Homohexamer. The homohexamer assembles into an open ring structure.</text>
</comment>
<feature type="binding site" evidence="9">
    <location>
        <begin position="434"/>
        <end position="439"/>
    </location>
    <ligand>
        <name>ATP</name>
        <dbReference type="ChEBI" id="CHEBI:30616"/>
    </ligand>
</feature>
<dbReference type="PANTHER" id="PTHR46425:SF1">
    <property type="entry name" value="TRANSCRIPTION TERMINATION FACTOR RHO"/>
    <property type="match status" value="1"/>
</dbReference>
<evidence type="ECO:0000256" key="4">
    <source>
        <dbReference type="ARBA" id="ARBA00022806"/>
    </source>
</evidence>
<dbReference type="Gene3D" id="3.40.50.300">
    <property type="entry name" value="P-loop containing nucleotide triphosphate hydrolases"/>
    <property type="match status" value="1"/>
</dbReference>
<keyword evidence="1 9" id="KW-0806">Transcription termination</keyword>
<feature type="region of interest" description="Disordered" evidence="12">
    <location>
        <begin position="1"/>
        <end position="37"/>
    </location>
</feature>
<reference evidence="14 15" key="1">
    <citation type="submission" date="2024-12" db="EMBL/GenBank/DDBJ databases">
        <title>Forecasting of Potato common scab and diversities of Pathogenic streptomyces spp. in china.</title>
        <authorList>
            <person name="Handique U."/>
            <person name="Wu J."/>
        </authorList>
    </citation>
    <scope>NUCLEOTIDE SEQUENCE [LARGE SCALE GENOMIC DNA]</scope>
    <source>
        <strain evidence="14 15">ZRIMU1585</strain>
    </source>
</reference>
<feature type="binding site" evidence="9">
    <location>
        <position position="465"/>
    </location>
    <ligand>
        <name>ATP</name>
        <dbReference type="ChEBI" id="CHEBI:30616"/>
    </ligand>
</feature>
<dbReference type="NCBIfam" id="NF006886">
    <property type="entry name" value="PRK09376.1"/>
    <property type="match status" value="1"/>
</dbReference>
<dbReference type="CDD" id="cd01128">
    <property type="entry name" value="rho_factor_C"/>
    <property type="match status" value="1"/>
</dbReference>
<evidence type="ECO:0000256" key="10">
    <source>
        <dbReference type="NCBIfam" id="TIGR00767"/>
    </source>
</evidence>
<dbReference type="PROSITE" id="PS51856">
    <property type="entry name" value="RHO_RNA_BD"/>
    <property type="match status" value="1"/>
</dbReference>
<dbReference type="EMBL" id="JBJVNE010000003">
    <property type="protein sequence ID" value="MFM9645960.1"/>
    <property type="molecule type" value="Genomic_DNA"/>
</dbReference>
<evidence type="ECO:0000256" key="7">
    <source>
        <dbReference type="ARBA" id="ARBA00023015"/>
    </source>
</evidence>
<comment type="caution">
    <text evidence="14">The sequence shown here is derived from an EMBL/GenBank/DDBJ whole genome shotgun (WGS) entry which is preliminary data.</text>
</comment>
<evidence type="ECO:0000256" key="3">
    <source>
        <dbReference type="ARBA" id="ARBA00022801"/>
    </source>
</evidence>
<evidence type="ECO:0000256" key="8">
    <source>
        <dbReference type="ARBA" id="ARBA00023163"/>
    </source>
</evidence>
<evidence type="ECO:0000313" key="14">
    <source>
        <dbReference type="EMBL" id="MFM9645960.1"/>
    </source>
</evidence>
<dbReference type="Pfam" id="PF07498">
    <property type="entry name" value="Rho_N"/>
    <property type="match status" value="1"/>
</dbReference>
<dbReference type="InterPro" id="IPR012340">
    <property type="entry name" value="NA-bd_OB-fold"/>
</dbReference>
<evidence type="ECO:0000256" key="12">
    <source>
        <dbReference type="SAM" id="MobiDB-lite"/>
    </source>
</evidence>
<dbReference type="InterPro" id="IPR036269">
    <property type="entry name" value="Rho_N_sf"/>
</dbReference>
<keyword evidence="8 9" id="KW-0804">Transcription</keyword>
<gene>
    <name evidence="9 14" type="primary">rho</name>
    <name evidence="14" type="ORF">ACKI1S_07405</name>
</gene>
<keyword evidence="4 9" id="KW-0347">Helicase</keyword>
<keyword evidence="5 9" id="KW-0067">ATP-binding</keyword>
<dbReference type="EC" id="3.6.4.-" evidence="9 10"/>
<evidence type="ECO:0000259" key="13">
    <source>
        <dbReference type="PROSITE" id="PS51856"/>
    </source>
</evidence>
<feature type="binding site" evidence="9">
    <location>
        <begin position="422"/>
        <end position="427"/>
    </location>
    <ligand>
        <name>ATP</name>
        <dbReference type="ChEBI" id="CHEBI:30616"/>
    </ligand>
</feature>
<dbReference type="NCBIfam" id="TIGR00767">
    <property type="entry name" value="rho"/>
    <property type="match status" value="1"/>
</dbReference>
<dbReference type="Proteomes" id="UP001631993">
    <property type="component" value="Unassembled WGS sequence"/>
</dbReference>
<evidence type="ECO:0000256" key="5">
    <source>
        <dbReference type="ARBA" id="ARBA00022840"/>
    </source>
</evidence>
<dbReference type="SMART" id="SM00357">
    <property type="entry name" value="CSP"/>
    <property type="match status" value="1"/>
</dbReference>
<dbReference type="Gene3D" id="2.40.50.140">
    <property type="entry name" value="Nucleic acid-binding proteins"/>
    <property type="match status" value="1"/>
</dbReference>
<dbReference type="SMART" id="SM00959">
    <property type="entry name" value="Rho_N"/>
    <property type="match status" value="1"/>
</dbReference>
<name>A0ABW9IE99_STRGJ</name>
<dbReference type="PANTHER" id="PTHR46425">
    <property type="entry name" value="TRANSCRIPTION TERMINATION FACTOR RHO"/>
    <property type="match status" value="1"/>
</dbReference>